<accession>A0A8T7LXF6</accession>
<comment type="similarity">
    <text evidence="1 2">Belongs to the LOG family.</text>
</comment>
<dbReference type="GO" id="GO:0009691">
    <property type="term" value="P:cytokinin biosynthetic process"/>
    <property type="evidence" value="ECO:0007669"/>
    <property type="project" value="UniProtKB-UniRule"/>
</dbReference>
<sequence length="211" mass="23141">MHKPIHIAVYCASSNSIAPKYFEVATELGEMMAKRGTVLVYGGGRIGLMGAVSQAVVKNGGSVIGVIPYFLERIEIGNHDAGELILTDGMRERKAIMEERADAFITLPGGFGTLEEIFEILTGGQLGVHQKPMVLVNTNGYYNHLLAQLQLGVEEHFIKAVHMDLLHVANTPQEALDYIFNYQPHQHIDKVTEDELKSLKKNGNGEVPGSE</sequence>
<evidence type="ECO:0000313" key="3">
    <source>
        <dbReference type="EMBL" id="NWJ45643.1"/>
    </source>
</evidence>
<dbReference type="Proteomes" id="UP001431572">
    <property type="component" value="Chromosome 1"/>
</dbReference>
<keyword evidence="2" id="KW-0203">Cytokinin biosynthesis</keyword>
<evidence type="ECO:0000313" key="6">
    <source>
        <dbReference type="Proteomes" id="UP001431572"/>
    </source>
</evidence>
<dbReference type="InterPro" id="IPR005269">
    <property type="entry name" value="LOG"/>
</dbReference>
<dbReference type="GO" id="GO:0016799">
    <property type="term" value="F:hydrolase activity, hydrolyzing N-glycosyl compounds"/>
    <property type="evidence" value="ECO:0007669"/>
    <property type="project" value="TreeGrafter"/>
</dbReference>
<dbReference type="GO" id="GO:0005829">
    <property type="term" value="C:cytosol"/>
    <property type="evidence" value="ECO:0007669"/>
    <property type="project" value="TreeGrafter"/>
</dbReference>
<dbReference type="EMBL" id="JACATZ010000001">
    <property type="protein sequence ID" value="NWJ45643.1"/>
    <property type="molecule type" value="Genomic_DNA"/>
</dbReference>
<protein>
    <recommendedName>
        <fullName evidence="2">Cytokinin riboside 5'-monophosphate phosphoribohydrolase</fullName>
        <ecNumber evidence="2">3.2.2.n1</ecNumber>
    </recommendedName>
</protein>
<proteinExistence type="inferred from homology"/>
<gene>
    <name evidence="3" type="ORF">HXX08_07170</name>
    <name evidence="4" type="ORF">OZ401_000780</name>
</gene>
<dbReference type="AlphaFoldDB" id="A0A8T7LXF6"/>
<dbReference type="PANTHER" id="PTHR31223:SF70">
    <property type="entry name" value="LOG FAMILY PROTEIN YJL055W"/>
    <property type="match status" value="1"/>
</dbReference>
<dbReference type="PANTHER" id="PTHR31223">
    <property type="entry name" value="LOG FAMILY PROTEIN YJL055W"/>
    <property type="match status" value="1"/>
</dbReference>
<evidence type="ECO:0000313" key="5">
    <source>
        <dbReference type="Proteomes" id="UP000521676"/>
    </source>
</evidence>
<dbReference type="SUPFAM" id="SSF102405">
    <property type="entry name" value="MCP/YpsA-like"/>
    <property type="match status" value="1"/>
</dbReference>
<dbReference type="RefSeq" id="WP_341469406.1">
    <property type="nucleotide sequence ID" value="NZ_CP128399.1"/>
</dbReference>
<keyword evidence="6" id="KW-1185">Reference proteome</keyword>
<dbReference type="Proteomes" id="UP000521676">
    <property type="component" value="Unassembled WGS sequence"/>
</dbReference>
<dbReference type="EMBL" id="CP128399">
    <property type="protein sequence ID" value="WJW67513.1"/>
    <property type="molecule type" value="Genomic_DNA"/>
</dbReference>
<evidence type="ECO:0000256" key="2">
    <source>
        <dbReference type="RuleBase" id="RU363015"/>
    </source>
</evidence>
<organism evidence="3 5">
    <name type="scientific">Candidatus Chlorohelix allophototropha</name>
    <dbReference type="NCBI Taxonomy" id="3003348"/>
    <lineage>
        <taxon>Bacteria</taxon>
        <taxon>Bacillati</taxon>
        <taxon>Chloroflexota</taxon>
        <taxon>Chloroflexia</taxon>
        <taxon>Candidatus Chloroheliales</taxon>
        <taxon>Candidatus Chloroheliaceae</taxon>
        <taxon>Candidatus Chlorohelix</taxon>
    </lineage>
</organism>
<keyword evidence="2" id="KW-0378">Hydrolase</keyword>
<dbReference type="NCBIfam" id="TIGR00730">
    <property type="entry name" value="Rossman fold protein, TIGR00730 family"/>
    <property type="match status" value="1"/>
</dbReference>
<name>A0A8T7LXF6_9CHLR</name>
<reference evidence="3 5" key="1">
    <citation type="submission" date="2020-06" db="EMBL/GenBank/DDBJ databases">
        <title>Anoxygenic phototrophic Chloroflexota member uses a Type I reaction center.</title>
        <authorList>
            <person name="Tsuji J.M."/>
            <person name="Shaw N.A."/>
            <person name="Nagashima S."/>
            <person name="Venkiteswaran J."/>
            <person name="Schiff S.L."/>
            <person name="Hanada S."/>
            <person name="Tank M."/>
            <person name="Neufeld J.D."/>
        </authorList>
    </citation>
    <scope>NUCLEOTIDE SEQUENCE [LARGE SCALE GENOMIC DNA]</scope>
    <source>
        <strain evidence="3">L227-S17</strain>
    </source>
</reference>
<dbReference type="InterPro" id="IPR031100">
    <property type="entry name" value="LOG_fam"/>
</dbReference>
<evidence type="ECO:0000256" key="1">
    <source>
        <dbReference type="ARBA" id="ARBA00006763"/>
    </source>
</evidence>
<reference evidence="4" key="2">
    <citation type="journal article" date="2024" name="Nature">
        <title>Anoxygenic phototroph of the Chloroflexota uses a type I reaction centre.</title>
        <authorList>
            <person name="Tsuji J.M."/>
            <person name="Shaw N.A."/>
            <person name="Nagashima S."/>
            <person name="Venkiteswaran J.J."/>
            <person name="Schiff S.L."/>
            <person name="Watanabe T."/>
            <person name="Fukui M."/>
            <person name="Hanada S."/>
            <person name="Tank M."/>
            <person name="Neufeld J.D."/>
        </authorList>
    </citation>
    <scope>NUCLEOTIDE SEQUENCE</scope>
    <source>
        <strain evidence="4">L227-S17</strain>
    </source>
</reference>
<dbReference type="Gene3D" id="3.40.50.450">
    <property type="match status" value="1"/>
</dbReference>
<dbReference type="EC" id="3.2.2.n1" evidence="2"/>
<evidence type="ECO:0000313" key="4">
    <source>
        <dbReference type="EMBL" id="WJW67513.1"/>
    </source>
</evidence>
<dbReference type="Pfam" id="PF03641">
    <property type="entry name" value="Lysine_decarbox"/>
    <property type="match status" value="1"/>
</dbReference>